<protein>
    <submittedName>
        <fullName evidence="1">DUF1816 domain-containing protein</fullName>
    </submittedName>
</protein>
<dbReference type="Pfam" id="PF08846">
    <property type="entry name" value="DUF1816"/>
    <property type="match status" value="1"/>
</dbReference>
<dbReference type="AlphaFoldDB" id="A0A8J7DJZ6"/>
<sequence length="101" mass="11586">MYASPANRYHYAHSLALRINSPMESTSFRSLTTVDQQQHWWVEIQTQVPACTYFFGPFDSDSEALLLQEGYIDDLVQESAQNITTEIKQIQPQMLTIDNNG</sequence>
<organism evidence="1 2">
    <name type="scientific">Vasconcelosia minhoensis LEGE 07310</name>
    <dbReference type="NCBI Taxonomy" id="915328"/>
    <lineage>
        <taxon>Bacteria</taxon>
        <taxon>Bacillati</taxon>
        <taxon>Cyanobacteriota</taxon>
        <taxon>Cyanophyceae</taxon>
        <taxon>Nodosilineales</taxon>
        <taxon>Cymatolegaceae</taxon>
        <taxon>Vasconcelosia</taxon>
        <taxon>Vasconcelosia minhoensis</taxon>
    </lineage>
</organism>
<accession>A0A8J7DJZ6</accession>
<gene>
    <name evidence="1" type="ORF">IQ241_00085</name>
</gene>
<dbReference type="EMBL" id="JADEXG010000001">
    <property type="protein sequence ID" value="MBE9075711.1"/>
    <property type="molecule type" value="Genomic_DNA"/>
</dbReference>
<evidence type="ECO:0000313" key="2">
    <source>
        <dbReference type="Proteomes" id="UP000636505"/>
    </source>
</evidence>
<evidence type="ECO:0000313" key="1">
    <source>
        <dbReference type="EMBL" id="MBE9075711.1"/>
    </source>
</evidence>
<keyword evidence="2" id="KW-1185">Reference proteome</keyword>
<dbReference type="InterPro" id="IPR014945">
    <property type="entry name" value="DUF1816"/>
</dbReference>
<reference evidence="1" key="1">
    <citation type="submission" date="2020-10" db="EMBL/GenBank/DDBJ databases">
        <authorList>
            <person name="Castelo-Branco R."/>
            <person name="Eusebio N."/>
            <person name="Adriana R."/>
            <person name="Vieira A."/>
            <person name="Brugerolle De Fraissinette N."/>
            <person name="Rezende De Castro R."/>
            <person name="Schneider M.P."/>
            <person name="Vasconcelos V."/>
            <person name="Leao P.N."/>
        </authorList>
    </citation>
    <scope>NUCLEOTIDE SEQUENCE</scope>
    <source>
        <strain evidence="1">LEGE 07310</strain>
    </source>
</reference>
<dbReference type="Proteomes" id="UP000636505">
    <property type="component" value="Unassembled WGS sequence"/>
</dbReference>
<name>A0A8J7DJZ6_9CYAN</name>
<comment type="caution">
    <text evidence="1">The sequence shown here is derived from an EMBL/GenBank/DDBJ whole genome shotgun (WGS) entry which is preliminary data.</text>
</comment>
<proteinExistence type="predicted"/>